<feature type="compositionally biased region" description="Basic and acidic residues" evidence="1">
    <location>
        <begin position="60"/>
        <end position="71"/>
    </location>
</feature>
<evidence type="ECO:0000256" key="1">
    <source>
        <dbReference type="SAM" id="MobiDB-lite"/>
    </source>
</evidence>
<feature type="region of interest" description="Disordered" evidence="1">
    <location>
        <begin position="56"/>
        <end position="83"/>
    </location>
</feature>
<proteinExistence type="predicted"/>
<protein>
    <submittedName>
        <fullName evidence="2">Uncharacterized protein</fullName>
    </submittedName>
</protein>
<dbReference type="AlphaFoldDB" id="A0A9X8DPQ7"/>
<accession>A0A9X8DPQ7</accession>
<gene>
    <name evidence="2" type="ORF">DYB28_000581</name>
</gene>
<dbReference type="Proteomes" id="UP000275652">
    <property type="component" value="Unassembled WGS sequence"/>
</dbReference>
<evidence type="ECO:0000313" key="2">
    <source>
        <dbReference type="EMBL" id="RLO01236.1"/>
    </source>
</evidence>
<comment type="caution">
    <text evidence="2">The sequence shown here is derived from an EMBL/GenBank/DDBJ whole genome shotgun (WGS) entry which is preliminary data.</text>
</comment>
<evidence type="ECO:0000313" key="3">
    <source>
        <dbReference type="Proteomes" id="UP000275652"/>
    </source>
</evidence>
<reference evidence="2 3" key="1">
    <citation type="journal article" date="2018" name="J. Invertebr. Pathol.">
        <title>New genotyping method for the causative agent of crayfish plague (Aphanomyces astaci) based on whole genome data.</title>
        <authorList>
            <person name="Minardi D."/>
            <person name="Studholme D.J."/>
            <person name="van der Giezen M."/>
            <person name="Pretto T."/>
            <person name="Oidtmann B."/>
        </authorList>
    </citation>
    <scope>NUCLEOTIDE SEQUENCE [LARGE SCALE GENOMIC DNA]</scope>
    <source>
        <strain evidence="2 3">KB13</strain>
    </source>
</reference>
<name>A0A9X8DPQ7_APHAT</name>
<sequence>MTWIWIGICSEVMLPGSYHGDSVQARPGSDRSTSPAAVHRACTVLKTVEGPRPVRLRGGCSDDHKEGDNRWRTSGTAPGPTLNKEDVDMGQNDVHLHNAPALPKNPTFKGSTKEERRVIMAAYNLYISQTNALTANGVRPFIMLVRACIEPATKQRIAEWDMRKDPDDVSEGELIAWF</sequence>
<organism evidence="2 3">
    <name type="scientific">Aphanomyces astaci</name>
    <name type="common">Crayfish plague agent</name>
    <dbReference type="NCBI Taxonomy" id="112090"/>
    <lineage>
        <taxon>Eukaryota</taxon>
        <taxon>Sar</taxon>
        <taxon>Stramenopiles</taxon>
        <taxon>Oomycota</taxon>
        <taxon>Saprolegniomycetes</taxon>
        <taxon>Saprolegniales</taxon>
        <taxon>Verrucalvaceae</taxon>
        <taxon>Aphanomyces</taxon>
    </lineage>
</organism>
<dbReference type="EMBL" id="QUTI01036882">
    <property type="protein sequence ID" value="RLO01236.1"/>
    <property type="molecule type" value="Genomic_DNA"/>
</dbReference>